<reference evidence="2 3" key="1">
    <citation type="submission" date="2020-12" db="EMBL/GenBank/DDBJ databases">
        <title>Bacterial novel species Adhaeribacter sp. BT258 isolated from soil.</title>
        <authorList>
            <person name="Jung H.-Y."/>
        </authorList>
    </citation>
    <scope>NUCLEOTIDE SEQUENCE [LARGE SCALE GENOMIC DNA]</scope>
    <source>
        <strain evidence="2 3">BT258</strain>
    </source>
</reference>
<dbReference type="EMBL" id="JAEHFX010000002">
    <property type="protein sequence ID" value="MBK0402271.1"/>
    <property type="molecule type" value="Genomic_DNA"/>
</dbReference>
<protein>
    <submittedName>
        <fullName evidence="2">ABC transporter permease</fullName>
    </submittedName>
</protein>
<feature type="transmembrane region" description="Helical" evidence="1">
    <location>
        <begin position="106"/>
        <end position="127"/>
    </location>
</feature>
<dbReference type="Pfam" id="PF12730">
    <property type="entry name" value="ABC2_membrane_4"/>
    <property type="match status" value="1"/>
</dbReference>
<feature type="transmembrane region" description="Helical" evidence="1">
    <location>
        <begin position="147"/>
        <end position="168"/>
    </location>
</feature>
<comment type="caution">
    <text evidence="2">The sequence shown here is derived from an EMBL/GenBank/DDBJ whole genome shotgun (WGS) entry which is preliminary data.</text>
</comment>
<keyword evidence="3" id="KW-1185">Reference proteome</keyword>
<feature type="transmembrane region" description="Helical" evidence="1">
    <location>
        <begin position="173"/>
        <end position="192"/>
    </location>
</feature>
<name>A0ABS1BYQ1_9BACT</name>
<keyword evidence="1" id="KW-1133">Transmembrane helix</keyword>
<proteinExistence type="predicted"/>
<feature type="transmembrane region" description="Helical" evidence="1">
    <location>
        <begin position="233"/>
        <end position="252"/>
    </location>
</feature>
<accession>A0ABS1BYQ1</accession>
<keyword evidence="1" id="KW-0472">Membrane</keyword>
<keyword evidence="1" id="KW-0812">Transmembrane</keyword>
<dbReference type="Proteomes" id="UP000644147">
    <property type="component" value="Unassembled WGS sequence"/>
</dbReference>
<dbReference type="PANTHER" id="PTHR37305">
    <property type="entry name" value="INTEGRAL MEMBRANE PROTEIN-RELATED"/>
    <property type="match status" value="1"/>
</dbReference>
<feature type="transmembrane region" description="Helical" evidence="1">
    <location>
        <begin position="63"/>
        <end position="85"/>
    </location>
</feature>
<organism evidence="2 3">
    <name type="scientific">Adhaeribacter terrigena</name>
    <dbReference type="NCBI Taxonomy" id="2793070"/>
    <lineage>
        <taxon>Bacteria</taxon>
        <taxon>Pseudomonadati</taxon>
        <taxon>Bacteroidota</taxon>
        <taxon>Cytophagia</taxon>
        <taxon>Cytophagales</taxon>
        <taxon>Hymenobacteraceae</taxon>
        <taxon>Adhaeribacter</taxon>
    </lineage>
</organism>
<evidence type="ECO:0000313" key="2">
    <source>
        <dbReference type="EMBL" id="MBK0402271.1"/>
    </source>
</evidence>
<dbReference type="RefSeq" id="WP_200505012.1">
    <property type="nucleotide sequence ID" value="NZ_JAEHFX010000002.1"/>
</dbReference>
<dbReference type="PANTHER" id="PTHR37305:SF1">
    <property type="entry name" value="MEMBRANE PROTEIN"/>
    <property type="match status" value="1"/>
</dbReference>
<feature type="transmembrane region" description="Helical" evidence="1">
    <location>
        <begin position="12"/>
        <end position="33"/>
    </location>
</feature>
<evidence type="ECO:0000256" key="1">
    <source>
        <dbReference type="SAM" id="Phobius"/>
    </source>
</evidence>
<sequence length="257" mass="28959">MLTLLRTEYRKILPYRTFWVILGIFTGLLFLIVRSAASITINGQTAGPTLYNFPDIWQRLTYIASYFNLLLGILVIILITDEYGFRTLRQQIIDGYFRTDVIASKLLVLLSIAFFATLVVASLGLGFGLSATENASAQQITGNMMYLVYYFVQTLGYMVLAMFVAFLVKKNGLAIIAFLLYFFVEWIIRFKIDDSINQYFPGKVLNSLAPNPTQSIIDSAVGITTTALPPQQAIFPAVFYIVLLTVFAYLLLKSRDL</sequence>
<gene>
    <name evidence="2" type="ORF">I5M27_04700</name>
</gene>
<evidence type="ECO:0000313" key="3">
    <source>
        <dbReference type="Proteomes" id="UP000644147"/>
    </source>
</evidence>